<accession>A0A0M6XX05</accession>
<sequence>MAVIEQILGLVDATVTGVAAQTYDGVLTAVRPVVAVASTLTVALVGANLMLQTVPLTVGTAVSLALRITLVNVFLVYGNVSAVYLALTEAPAELGAGMLSALSGATVTNLYDGLDDLYRTALEIGDAISESGGLVVGAMAGLLMFLVASIMATVAIIVLSAAKIMIAVLIAIAPAMVACTLFRQTAPIFEAWVKLALGMAFVPLLVAAMAGFTISAGAEVAPADMGGIETLSEALSFVVVMMLGAGLLVLVPSFAQSLAATNIAIGGIAADAAGLSRRTVGRGASATARFGAGTFEGARTGQPLRGPMAHYSNLAGRAGGLVGRGARAGAGAMAARMKKG</sequence>
<evidence type="ECO:0000256" key="2">
    <source>
        <dbReference type="ARBA" id="ARBA00007802"/>
    </source>
</evidence>
<keyword evidence="8" id="KW-1185">Reference proteome</keyword>
<name>A0A0M6XX05_9RHOB</name>
<dbReference type="GO" id="GO:0016020">
    <property type="term" value="C:membrane"/>
    <property type="evidence" value="ECO:0007669"/>
    <property type="project" value="UniProtKB-SubCell"/>
</dbReference>
<feature type="transmembrane region" description="Helical" evidence="6">
    <location>
        <begin position="64"/>
        <end position="87"/>
    </location>
</feature>
<protein>
    <submittedName>
        <fullName evidence="7">TrbL/VirB6 plasmid conjugal transfer protein</fullName>
    </submittedName>
</protein>
<keyword evidence="5 6" id="KW-0472">Membrane</keyword>
<dbReference type="AlphaFoldDB" id="A0A0M6XX05"/>
<dbReference type="Pfam" id="PF04610">
    <property type="entry name" value="TrbL"/>
    <property type="match status" value="1"/>
</dbReference>
<comment type="subcellular location">
    <subcellularLocation>
        <location evidence="1">Membrane</location>
        <topology evidence="1">Multi-pass membrane protein</topology>
    </subcellularLocation>
</comment>
<organism evidence="7 8">
    <name type="scientific">Jannaschia rubra</name>
    <dbReference type="NCBI Taxonomy" id="282197"/>
    <lineage>
        <taxon>Bacteria</taxon>
        <taxon>Pseudomonadati</taxon>
        <taxon>Pseudomonadota</taxon>
        <taxon>Alphaproteobacteria</taxon>
        <taxon>Rhodobacterales</taxon>
        <taxon>Roseobacteraceae</taxon>
        <taxon>Jannaschia</taxon>
    </lineage>
</organism>
<gene>
    <name evidence="7" type="ORF">JAN5088_03639</name>
</gene>
<comment type="similarity">
    <text evidence="2">Belongs to the TrbL/VirB6 family.</text>
</comment>
<dbReference type="InterPro" id="IPR007688">
    <property type="entry name" value="Conjugal_tfr_TrbL/VirB6"/>
</dbReference>
<reference evidence="7 8" key="1">
    <citation type="submission" date="2015-07" db="EMBL/GenBank/DDBJ databases">
        <authorList>
            <person name="Noorani M."/>
        </authorList>
    </citation>
    <scope>NUCLEOTIDE SEQUENCE [LARGE SCALE GENOMIC DNA]</scope>
    <source>
        <strain evidence="7 8">CECT 5088</strain>
    </source>
</reference>
<evidence type="ECO:0000256" key="1">
    <source>
        <dbReference type="ARBA" id="ARBA00004141"/>
    </source>
</evidence>
<evidence type="ECO:0000256" key="5">
    <source>
        <dbReference type="ARBA" id="ARBA00023136"/>
    </source>
</evidence>
<dbReference type="GO" id="GO:0030255">
    <property type="term" value="P:protein secretion by the type IV secretion system"/>
    <property type="evidence" value="ECO:0007669"/>
    <property type="project" value="InterPro"/>
</dbReference>
<feature type="transmembrane region" description="Helical" evidence="6">
    <location>
        <begin position="234"/>
        <end position="255"/>
    </location>
</feature>
<evidence type="ECO:0000256" key="6">
    <source>
        <dbReference type="SAM" id="Phobius"/>
    </source>
</evidence>
<keyword evidence="4 6" id="KW-1133">Transmembrane helix</keyword>
<dbReference type="Proteomes" id="UP000048908">
    <property type="component" value="Unassembled WGS sequence"/>
</dbReference>
<feature type="transmembrane region" description="Helical" evidence="6">
    <location>
        <begin position="132"/>
        <end position="158"/>
    </location>
</feature>
<proteinExistence type="inferred from homology"/>
<dbReference type="STRING" id="282197.SAMN04488517_11022"/>
<evidence type="ECO:0000256" key="4">
    <source>
        <dbReference type="ARBA" id="ARBA00022989"/>
    </source>
</evidence>
<evidence type="ECO:0000313" key="7">
    <source>
        <dbReference type="EMBL" id="CTQ34843.1"/>
    </source>
</evidence>
<keyword evidence="3 6" id="KW-0812">Transmembrane</keyword>
<evidence type="ECO:0000313" key="8">
    <source>
        <dbReference type="Proteomes" id="UP000048908"/>
    </source>
</evidence>
<feature type="transmembrane region" description="Helical" evidence="6">
    <location>
        <begin position="33"/>
        <end position="52"/>
    </location>
</feature>
<feature type="transmembrane region" description="Helical" evidence="6">
    <location>
        <begin position="195"/>
        <end position="214"/>
    </location>
</feature>
<dbReference type="RefSeq" id="WP_055684204.1">
    <property type="nucleotide sequence ID" value="NZ_CXPG01000027.1"/>
</dbReference>
<dbReference type="OrthoDB" id="8101026at2"/>
<evidence type="ECO:0000256" key="3">
    <source>
        <dbReference type="ARBA" id="ARBA00022692"/>
    </source>
</evidence>
<dbReference type="EMBL" id="CXPG01000027">
    <property type="protein sequence ID" value="CTQ34843.1"/>
    <property type="molecule type" value="Genomic_DNA"/>
</dbReference>
<feature type="transmembrane region" description="Helical" evidence="6">
    <location>
        <begin position="164"/>
        <end position="183"/>
    </location>
</feature>